<evidence type="ECO:0000313" key="9">
    <source>
        <dbReference type="Proteomes" id="UP000095131"/>
    </source>
</evidence>
<evidence type="ECO:0000256" key="4">
    <source>
        <dbReference type="ARBA" id="ARBA00022692"/>
    </source>
</evidence>
<dbReference type="PANTHER" id="PTHR30086:SF14">
    <property type="entry name" value="HOMOSERINE_HOMOSERINE LACTONE EFFLUX PROTEIN"/>
    <property type="match status" value="1"/>
</dbReference>
<feature type="transmembrane region" description="Helical" evidence="7">
    <location>
        <begin position="22"/>
        <end position="44"/>
    </location>
</feature>
<dbReference type="GO" id="GO:0005886">
    <property type="term" value="C:plasma membrane"/>
    <property type="evidence" value="ECO:0007669"/>
    <property type="project" value="UniProtKB-SubCell"/>
</dbReference>
<keyword evidence="6 7" id="KW-0472">Membrane</keyword>
<dbReference type="PIRSF" id="PIRSF006324">
    <property type="entry name" value="LeuE"/>
    <property type="match status" value="1"/>
</dbReference>
<feature type="transmembrane region" description="Helical" evidence="7">
    <location>
        <begin position="203"/>
        <end position="222"/>
    </location>
</feature>
<keyword evidence="5 7" id="KW-1133">Transmembrane helix</keyword>
<name>A0A1E3WP23_9VIBR</name>
<dbReference type="PANTHER" id="PTHR30086">
    <property type="entry name" value="ARGININE EXPORTER PROTEIN ARGO"/>
    <property type="match status" value="1"/>
</dbReference>
<protein>
    <submittedName>
        <fullName evidence="8">Leucine efflux protein</fullName>
    </submittedName>
</protein>
<accession>A0A1E3WP23</accession>
<gene>
    <name evidence="8" type="ORF">VSF3289_01782</name>
</gene>
<dbReference type="EMBL" id="MDCJ01000002">
    <property type="protein sequence ID" value="ODS11515.1"/>
    <property type="molecule type" value="Genomic_DNA"/>
</dbReference>
<feature type="transmembrane region" description="Helical" evidence="7">
    <location>
        <begin position="90"/>
        <end position="108"/>
    </location>
</feature>
<evidence type="ECO:0000256" key="2">
    <source>
        <dbReference type="ARBA" id="ARBA00007928"/>
    </source>
</evidence>
<dbReference type="InterPro" id="IPR001123">
    <property type="entry name" value="LeuE-type"/>
</dbReference>
<comment type="subcellular location">
    <subcellularLocation>
        <location evidence="1">Cell membrane</location>
        <topology evidence="1">Multi-pass membrane protein</topology>
    </subcellularLocation>
</comment>
<reference evidence="8 9" key="1">
    <citation type="submission" date="2016-08" db="EMBL/GenBank/DDBJ databases">
        <title>Genome sequencing of Vibrio scophthalmi strain FP3289, an isolated from Paralichthys olivaceus.</title>
        <authorList>
            <person name="Han H.-J."/>
        </authorList>
    </citation>
    <scope>NUCLEOTIDE SEQUENCE [LARGE SCALE GENOMIC DNA]</scope>
    <source>
        <strain evidence="8 9">FP3289</strain>
    </source>
</reference>
<dbReference type="AlphaFoldDB" id="A0A1E3WP23"/>
<organism evidence="8 9">
    <name type="scientific">Vibrio scophthalmi</name>
    <dbReference type="NCBI Taxonomy" id="45658"/>
    <lineage>
        <taxon>Bacteria</taxon>
        <taxon>Pseudomonadati</taxon>
        <taxon>Pseudomonadota</taxon>
        <taxon>Gammaproteobacteria</taxon>
        <taxon>Vibrionales</taxon>
        <taxon>Vibrionaceae</taxon>
        <taxon>Vibrio</taxon>
    </lineage>
</organism>
<evidence type="ECO:0000256" key="5">
    <source>
        <dbReference type="ARBA" id="ARBA00022989"/>
    </source>
</evidence>
<keyword evidence="4 7" id="KW-0812">Transmembrane</keyword>
<sequence>MSSFTLSNSFMHLGSAMSLETWTLYLVAILILTASPGPSSLLCMTKGVTQGFRIGVYTALGSLTAITIILTLSFTGLGLVIASSELTFNIIKYTGAAYLIYLGIKAILSKEQEYQLGEEQETSELAPVKHYISGFIVGSSNPKAILFFTALFPQFIDPNAPLLAQYIIFTATFMIMEFSWLAIYALLGAKSSNWLFAKGRAKLFNRVTGGVFIGAGTLLSTASKA</sequence>
<feature type="transmembrane region" description="Helical" evidence="7">
    <location>
        <begin position="163"/>
        <end position="187"/>
    </location>
</feature>
<proteinExistence type="inferred from homology"/>
<dbReference type="PATRIC" id="fig|45658.8.peg.1785"/>
<dbReference type="OrthoDB" id="9804822at2"/>
<evidence type="ECO:0000256" key="3">
    <source>
        <dbReference type="ARBA" id="ARBA00022475"/>
    </source>
</evidence>
<comment type="caution">
    <text evidence="8">The sequence shown here is derived from an EMBL/GenBank/DDBJ whole genome shotgun (WGS) entry which is preliminary data.</text>
</comment>
<comment type="similarity">
    <text evidence="2">Belongs to the Rht family.</text>
</comment>
<evidence type="ECO:0000256" key="6">
    <source>
        <dbReference type="ARBA" id="ARBA00023136"/>
    </source>
</evidence>
<dbReference type="Proteomes" id="UP000095131">
    <property type="component" value="Unassembled WGS sequence"/>
</dbReference>
<feature type="transmembrane region" description="Helical" evidence="7">
    <location>
        <begin position="56"/>
        <end position="84"/>
    </location>
</feature>
<evidence type="ECO:0000256" key="7">
    <source>
        <dbReference type="SAM" id="Phobius"/>
    </source>
</evidence>
<keyword evidence="3" id="KW-1003">Cell membrane</keyword>
<dbReference type="GO" id="GO:0042970">
    <property type="term" value="F:homoserine transmembrane transporter activity"/>
    <property type="evidence" value="ECO:0007669"/>
    <property type="project" value="TreeGrafter"/>
</dbReference>
<evidence type="ECO:0000313" key="8">
    <source>
        <dbReference type="EMBL" id="ODS11515.1"/>
    </source>
</evidence>
<feature type="transmembrane region" description="Helical" evidence="7">
    <location>
        <begin position="128"/>
        <end position="151"/>
    </location>
</feature>
<dbReference type="Pfam" id="PF01810">
    <property type="entry name" value="LysE"/>
    <property type="match status" value="1"/>
</dbReference>
<evidence type="ECO:0000256" key="1">
    <source>
        <dbReference type="ARBA" id="ARBA00004651"/>
    </source>
</evidence>